<dbReference type="RefSeq" id="WP_203657462.1">
    <property type="nucleotide sequence ID" value="NZ_BAAAZM010000006.1"/>
</dbReference>
<feature type="region of interest" description="Disordered" evidence="1">
    <location>
        <begin position="85"/>
        <end position="107"/>
    </location>
</feature>
<dbReference type="EMBL" id="BOMB01000012">
    <property type="protein sequence ID" value="GID11473.1"/>
    <property type="molecule type" value="Genomic_DNA"/>
</dbReference>
<keyword evidence="3" id="KW-1185">Reference proteome</keyword>
<organism evidence="2 3">
    <name type="scientific">Actinocatenispora rupis</name>
    <dbReference type="NCBI Taxonomy" id="519421"/>
    <lineage>
        <taxon>Bacteria</taxon>
        <taxon>Bacillati</taxon>
        <taxon>Actinomycetota</taxon>
        <taxon>Actinomycetes</taxon>
        <taxon>Micromonosporales</taxon>
        <taxon>Micromonosporaceae</taxon>
        <taxon>Actinocatenispora</taxon>
    </lineage>
</organism>
<protein>
    <recommendedName>
        <fullName evidence="4">YtxH-like protein</fullName>
    </recommendedName>
</protein>
<reference evidence="2" key="1">
    <citation type="submission" date="2021-01" db="EMBL/GenBank/DDBJ databases">
        <title>Whole genome shotgun sequence of Actinocatenispora rupis NBRC 107355.</title>
        <authorList>
            <person name="Komaki H."/>
            <person name="Tamura T."/>
        </authorList>
    </citation>
    <scope>NUCLEOTIDE SEQUENCE</scope>
    <source>
        <strain evidence="2">NBRC 107355</strain>
    </source>
</reference>
<name>A0A8J3J8S2_9ACTN</name>
<accession>A0A8J3J8S2</accession>
<dbReference type="AlphaFoldDB" id="A0A8J3J8S2"/>
<evidence type="ECO:0000313" key="3">
    <source>
        <dbReference type="Proteomes" id="UP000612808"/>
    </source>
</evidence>
<evidence type="ECO:0000256" key="1">
    <source>
        <dbReference type="SAM" id="MobiDB-lite"/>
    </source>
</evidence>
<evidence type="ECO:0008006" key="4">
    <source>
        <dbReference type="Google" id="ProtNLM"/>
    </source>
</evidence>
<evidence type="ECO:0000313" key="2">
    <source>
        <dbReference type="EMBL" id="GID11473.1"/>
    </source>
</evidence>
<comment type="caution">
    <text evidence="2">The sequence shown here is derived from an EMBL/GenBank/DDBJ whole genome shotgun (WGS) entry which is preliminary data.</text>
</comment>
<sequence length="107" mass="11575">MRAKWVFLAGLGVGYVLGSRAGRERYEQIVAAARRVKDNPTLQEAAGVVQAQAGRLATTGKDALGDRIADTKLGQTRIAERLFGTAPYEPEPADQGHHHRRNGVSHS</sequence>
<proteinExistence type="predicted"/>
<dbReference type="Proteomes" id="UP000612808">
    <property type="component" value="Unassembled WGS sequence"/>
</dbReference>
<gene>
    <name evidence="2" type="ORF">Aru02nite_23620</name>
</gene>
<feature type="compositionally biased region" description="Basic residues" evidence="1">
    <location>
        <begin position="97"/>
        <end position="107"/>
    </location>
</feature>